<dbReference type="Pfam" id="PF04397">
    <property type="entry name" value="LytTR"/>
    <property type="match status" value="1"/>
</dbReference>
<accession>A0AAU8MVA6</accession>
<evidence type="ECO:0000259" key="3">
    <source>
        <dbReference type="PROSITE" id="PS50930"/>
    </source>
</evidence>
<dbReference type="PROSITE" id="PS50930">
    <property type="entry name" value="HTH_LYTTR"/>
    <property type="match status" value="1"/>
</dbReference>
<dbReference type="SMART" id="SM00850">
    <property type="entry name" value="LytTR"/>
    <property type="match status" value="1"/>
</dbReference>
<keyword evidence="4" id="KW-0238">DNA-binding</keyword>
<protein>
    <submittedName>
        <fullName evidence="4">LytTR family DNA-binding domain-containing protein</fullName>
    </submittedName>
</protein>
<keyword evidence="2" id="KW-0472">Membrane</keyword>
<proteinExistence type="predicted"/>
<keyword evidence="2" id="KW-0812">Transmembrane</keyword>
<gene>
    <name evidence="4" type="ORF">ABU614_07080</name>
</gene>
<feature type="transmembrane region" description="Helical" evidence="2">
    <location>
        <begin position="96"/>
        <end position="119"/>
    </location>
</feature>
<dbReference type="RefSeq" id="WP_363799864.1">
    <property type="nucleotide sequence ID" value="NZ_CP159925.1"/>
</dbReference>
<dbReference type="EMBL" id="CP159925">
    <property type="protein sequence ID" value="XCO76541.1"/>
    <property type="molecule type" value="Genomic_DNA"/>
</dbReference>
<keyword evidence="2" id="KW-1133">Transmembrane helix</keyword>
<dbReference type="InterPro" id="IPR046947">
    <property type="entry name" value="LytR-like"/>
</dbReference>
<feature type="domain" description="HTH LytTR-type" evidence="3">
    <location>
        <begin position="178"/>
        <end position="281"/>
    </location>
</feature>
<dbReference type="GO" id="GO:0003677">
    <property type="term" value="F:DNA binding"/>
    <property type="evidence" value="ECO:0007669"/>
    <property type="project" value="UniProtKB-KW"/>
</dbReference>
<dbReference type="Gene3D" id="2.40.50.1020">
    <property type="entry name" value="LytTr DNA-binding domain"/>
    <property type="match status" value="1"/>
</dbReference>
<evidence type="ECO:0000256" key="2">
    <source>
        <dbReference type="SAM" id="Phobius"/>
    </source>
</evidence>
<keyword evidence="1" id="KW-0902">Two-component regulatory system</keyword>
<dbReference type="InterPro" id="IPR007492">
    <property type="entry name" value="LytTR_DNA-bd_dom"/>
</dbReference>
<feature type="transmembrane region" description="Helical" evidence="2">
    <location>
        <begin position="21"/>
        <end position="40"/>
    </location>
</feature>
<dbReference type="PANTHER" id="PTHR37299">
    <property type="entry name" value="TRANSCRIPTIONAL REGULATOR-RELATED"/>
    <property type="match status" value="1"/>
</dbReference>
<feature type="transmembrane region" description="Helical" evidence="2">
    <location>
        <begin position="131"/>
        <end position="155"/>
    </location>
</feature>
<sequence>MRKAWDKIRTQIEARLPAHSAHSILLGVAVWALATLISAAQGQAFAAYRGRPQDWWSTLGYTAAIFSVWAVLAPAIMAAADRLFASGLNKVQQAAIAVFGYLFATALHVALFVVVFWPVYGSGLPNPSAMVWPVVLANLDKAAFAYTALIIAVLIRRHLHQRPGAAEAAPERPESEGLWVRVGAGSRLVRFHEIDWIAAAGDYAEVHAGGRSLLMDRSLAALTDELPADFARIHRGAIVRLDRICEIRRLGRGDASVVLQGGHTLRLSRRYRDNLASVLAR</sequence>
<organism evidence="4">
    <name type="scientific">Lysobacter firmicutimachus</name>
    <dbReference type="NCBI Taxonomy" id="1792846"/>
    <lineage>
        <taxon>Bacteria</taxon>
        <taxon>Pseudomonadati</taxon>
        <taxon>Pseudomonadota</taxon>
        <taxon>Gammaproteobacteria</taxon>
        <taxon>Lysobacterales</taxon>
        <taxon>Lysobacteraceae</taxon>
        <taxon>Lysobacter</taxon>
    </lineage>
</organism>
<dbReference type="AlphaFoldDB" id="A0AAU8MVA6"/>
<feature type="transmembrane region" description="Helical" evidence="2">
    <location>
        <begin position="60"/>
        <end position="84"/>
    </location>
</feature>
<dbReference type="GO" id="GO:0000156">
    <property type="term" value="F:phosphorelay response regulator activity"/>
    <property type="evidence" value="ECO:0007669"/>
    <property type="project" value="InterPro"/>
</dbReference>
<dbReference type="PANTHER" id="PTHR37299:SF1">
    <property type="entry name" value="STAGE 0 SPORULATION PROTEIN A HOMOLOG"/>
    <property type="match status" value="1"/>
</dbReference>
<name>A0AAU8MVA6_9GAMM</name>
<evidence type="ECO:0000313" key="4">
    <source>
        <dbReference type="EMBL" id="XCO76541.1"/>
    </source>
</evidence>
<reference evidence="4" key="1">
    <citation type="submission" date="2024-06" db="EMBL/GenBank/DDBJ databases">
        <authorList>
            <person name="Li S."/>
        </authorList>
    </citation>
    <scope>NUCLEOTIDE SEQUENCE</scope>
    <source>
        <strain evidence="4">SR10</strain>
    </source>
</reference>
<evidence type="ECO:0000256" key="1">
    <source>
        <dbReference type="ARBA" id="ARBA00023012"/>
    </source>
</evidence>